<keyword evidence="1" id="KW-0433">Leucine-rich repeat</keyword>
<dbReference type="STRING" id="1321606.SAMD00020551_0137"/>
<evidence type="ECO:0000313" key="4">
    <source>
        <dbReference type="EMBL" id="GAM12018.1"/>
    </source>
</evidence>
<proteinExistence type="predicted"/>
<accession>A0A0A8WWN0</accession>
<dbReference type="Gene3D" id="3.40.50.12090">
    <property type="match status" value="2"/>
</dbReference>
<dbReference type="InterPro" id="IPR001611">
    <property type="entry name" value="Leu-rich_rpt"/>
</dbReference>
<dbReference type="EMBL" id="BASE01000004">
    <property type="protein sequence ID" value="GAM12018.1"/>
    <property type="molecule type" value="Genomic_DNA"/>
</dbReference>
<gene>
    <name evidence="4" type="ORF">SAMD00020551_0137</name>
</gene>
<dbReference type="PROSITE" id="PS51450">
    <property type="entry name" value="LRR"/>
    <property type="match status" value="5"/>
</dbReference>
<feature type="chain" id="PRO_5038599174" evidence="3">
    <location>
        <begin position="22"/>
        <end position="639"/>
    </location>
</feature>
<keyword evidence="3" id="KW-0732">Signal</keyword>
<keyword evidence="5" id="KW-1185">Reference proteome</keyword>
<dbReference type="SMART" id="SM00365">
    <property type="entry name" value="LRR_SD22"/>
    <property type="match status" value="7"/>
</dbReference>
<dbReference type="AlphaFoldDB" id="A0A0A8WWN0"/>
<evidence type="ECO:0000313" key="5">
    <source>
        <dbReference type="Proteomes" id="UP000031014"/>
    </source>
</evidence>
<feature type="signal peptide" evidence="3">
    <location>
        <begin position="1"/>
        <end position="21"/>
    </location>
</feature>
<sequence length="639" mass="69894">MKKISLILLLLPLLFTSYSHNNRFASAEEFLVPDPNLRLTLAGINERNPDITADWMGTLTDLDASWMGVSNIAGLENLLTATELYLSDNFITDLAPISNLNQIEILDLSRNSIQDLRSLGNLKNIQDLRLNQNQINDISPLQSMKFNCNSCNLNLSKNKIQSIFSLMNIEITEINNSFSVDISNNLVNSLNGLESISKLSTLEAANNTIGNLAPLSELTNLRKLNINNNKVSSLSSLAQLDQLTDIEASNNLISSLKGLNLNQEDVHYLNLMNNRIIDINALSNVTAGYIDLSNNKITDIRALRNIQHGSVNLKGNPLFPDALDTIKLLESRGVEVQYDEISYLTFDENRIAGTTRYHTAVEISRSGWSQANTVFIAKGDSFPDALAGVPLAYQMGSPILLTEKEKLTPITKEEIVRLGAKKVVILGGSGAISPQVEQSLKKVVESVERIAGNSRFETAYKISEKLTGNPEKAIIAFAHNFPDALSIASYAAQKGYPILLTEKDSLPFYTKKGLEGKTEALVIGGESVIGKNVFSELNRYNPVRIGGNNRFDTAAKIVSKLKLNTENVYVANGFGFADALTGSVLAAKQGSPLLLVGPDKVPAETGKTFETYPINNFTVFGGSAVVNDSVIYNLNEYLK</sequence>
<dbReference type="Gene3D" id="3.80.10.10">
    <property type="entry name" value="Ribonuclease Inhibitor"/>
    <property type="match status" value="2"/>
</dbReference>
<dbReference type="Pfam" id="PF12799">
    <property type="entry name" value="LRR_4"/>
    <property type="match status" value="2"/>
</dbReference>
<evidence type="ECO:0000256" key="1">
    <source>
        <dbReference type="ARBA" id="ARBA00022614"/>
    </source>
</evidence>
<dbReference type="InterPro" id="IPR032675">
    <property type="entry name" value="LRR_dom_sf"/>
</dbReference>
<name>A0A0A8WWN0_MESS1</name>
<dbReference type="OrthoDB" id="363232at2"/>
<reference evidence="4 5" key="1">
    <citation type="submission" date="2013-06" db="EMBL/GenBank/DDBJ databases">
        <title>Whole genome shotgun sequence of Bacillus selenatarsenatis SF-1.</title>
        <authorList>
            <person name="Kuroda M."/>
            <person name="Sei K."/>
            <person name="Yamashita M."/>
            <person name="Ike M."/>
        </authorList>
    </citation>
    <scope>NUCLEOTIDE SEQUENCE [LARGE SCALE GENOMIC DNA]</scope>
    <source>
        <strain evidence="4 5">SF-1</strain>
    </source>
</reference>
<comment type="caution">
    <text evidence="4">The sequence shown here is derived from an EMBL/GenBank/DDBJ whole genome shotgun (WGS) entry which is preliminary data.</text>
</comment>
<dbReference type="Proteomes" id="UP000031014">
    <property type="component" value="Unassembled WGS sequence"/>
</dbReference>
<dbReference type="PANTHER" id="PTHR30032">
    <property type="entry name" value="N-ACETYLMURAMOYL-L-ALANINE AMIDASE-RELATED"/>
    <property type="match status" value="1"/>
</dbReference>
<keyword evidence="2" id="KW-0677">Repeat</keyword>
<dbReference type="InterPro" id="IPR025875">
    <property type="entry name" value="Leu-rich_rpt_4"/>
</dbReference>
<dbReference type="SUPFAM" id="SSF52058">
    <property type="entry name" value="L domain-like"/>
    <property type="match status" value="1"/>
</dbReference>
<dbReference type="Pfam" id="PF04122">
    <property type="entry name" value="CW_binding_2"/>
    <property type="match status" value="3"/>
</dbReference>
<organism evidence="4 5">
    <name type="scientific">Mesobacillus selenatarsenatis (strain DSM 18680 / JCM 14380 / FERM P-15431 / SF-1)</name>
    <dbReference type="NCBI Taxonomy" id="1321606"/>
    <lineage>
        <taxon>Bacteria</taxon>
        <taxon>Bacillati</taxon>
        <taxon>Bacillota</taxon>
        <taxon>Bacilli</taxon>
        <taxon>Bacillales</taxon>
        <taxon>Bacillaceae</taxon>
        <taxon>Mesobacillus</taxon>
    </lineage>
</organism>
<dbReference type="RefSeq" id="WP_052442023.1">
    <property type="nucleotide sequence ID" value="NZ_BASE01000004.1"/>
</dbReference>
<dbReference type="InterPro" id="IPR051922">
    <property type="entry name" value="Bact_Sporulation_Assoc"/>
</dbReference>
<evidence type="ECO:0000256" key="3">
    <source>
        <dbReference type="SAM" id="SignalP"/>
    </source>
</evidence>
<dbReference type="InterPro" id="IPR007253">
    <property type="entry name" value="Cell_wall-bd_2"/>
</dbReference>
<evidence type="ECO:0000256" key="2">
    <source>
        <dbReference type="ARBA" id="ARBA00022737"/>
    </source>
</evidence>
<dbReference type="PANTHER" id="PTHR30032:SF8">
    <property type="entry name" value="GERMINATION-SPECIFIC N-ACETYLMURAMOYL-L-ALANINE AMIDASE"/>
    <property type="match status" value="1"/>
</dbReference>
<protein>
    <submittedName>
        <fullName evidence="4">Putative cell wall-binding domain</fullName>
    </submittedName>
</protein>